<accession>A0A158Q3J7</accession>
<dbReference type="WBParaSite" id="DME_0000253701-mRNA-1">
    <property type="protein sequence ID" value="DME_0000253701-mRNA-1"/>
    <property type="gene ID" value="DME_0000253701"/>
</dbReference>
<dbReference type="EMBL" id="UYYG01001157">
    <property type="protein sequence ID" value="VDN56924.1"/>
    <property type="molecule type" value="Genomic_DNA"/>
</dbReference>
<evidence type="ECO:0000313" key="3">
    <source>
        <dbReference type="Proteomes" id="UP000274756"/>
    </source>
</evidence>
<dbReference type="STRING" id="318479.A0A158Q3J7"/>
<dbReference type="Gene3D" id="1.25.10.10">
    <property type="entry name" value="Leucine-rich Repeat Variant"/>
    <property type="match status" value="1"/>
</dbReference>
<organism evidence="2 4">
    <name type="scientific">Dracunculus medinensis</name>
    <name type="common">Guinea worm</name>
    <dbReference type="NCBI Taxonomy" id="318479"/>
    <lineage>
        <taxon>Eukaryota</taxon>
        <taxon>Metazoa</taxon>
        <taxon>Ecdysozoa</taxon>
        <taxon>Nematoda</taxon>
        <taxon>Chromadorea</taxon>
        <taxon>Rhabditida</taxon>
        <taxon>Spirurina</taxon>
        <taxon>Dracunculoidea</taxon>
        <taxon>Dracunculidae</taxon>
        <taxon>Dracunculus</taxon>
    </lineage>
</organism>
<gene>
    <name evidence="1" type="ORF">DME_LOCUS6897</name>
</gene>
<reference evidence="1 3" key="2">
    <citation type="submission" date="2018-11" db="EMBL/GenBank/DDBJ databases">
        <authorList>
            <consortium name="Pathogen Informatics"/>
        </authorList>
    </citation>
    <scope>NUCLEOTIDE SEQUENCE [LARGE SCALE GENOMIC DNA]</scope>
</reference>
<evidence type="ECO:0000313" key="1">
    <source>
        <dbReference type="EMBL" id="VDN56924.1"/>
    </source>
</evidence>
<proteinExistence type="predicted"/>
<dbReference type="InterPro" id="IPR011989">
    <property type="entry name" value="ARM-like"/>
</dbReference>
<name>A0A158Q3J7_DRAME</name>
<dbReference type="OrthoDB" id="2016913at2759"/>
<dbReference type="SUPFAM" id="SSF48371">
    <property type="entry name" value="ARM repeat"/>
    <property type="match status" value="1"/>
</dbReference>
<dbReference type="Proteomes" id="UP000274756">
    <property type="component" value="Unassembled WGS sequence"/>
</dbReference>
<evidence type="ECO:0000313" key="2">
    <source>
        <dbReference type="Proteomes" id="UP000038040"/>
    </source>
</evidence>
<evidence type="ECO:0000313" key="4">
    <source>
        <dbReference type="WBParaSite" id="DME_0000253701-mRNA-1"/>
    </source>
</evidence>
<sequence>MIGDALDVLEKYIKDGVDLNIEMCKFTSRCYELFLNQQLPISVRLTAIKCIGYSLSNAEPSFVLQSLNTILAPRLQRLQGIVDGQCTSSSSSLEALEAECLFEISVFSSLMATLKIKIKSESDSNLNLSVDTESPALIVLQQSIPFFRDLIAKFSSSETLVDKVCDALRSGLAVVDRNYALIIKYYCEVIDEILLKHVDIVSNFAKSVILIFASTDVSSILFSSLVKWLEEINRTGESEIAEGYIDLIYHLIKKSWNLFLVDQNNSLSALENVVNIALKNLAKNPSNPLLTRKSAALLTILILKASDIFDELFQRNAQRIVTILFSQIKIEMIQATIESIAEALMSREYCQNTQGTLLTAPRLSLLITEISYIAELPYGTSHFVAILKECYRKRQFKQLCIVFNQSVRKELQSG</sequence>
<reference evidence="4" key="1">
    <citation type="submission" date="2016-04" db="UniProtKB">
        <authorList>
            <consortium name="WormBaseParasite"/>
        </authorList>
    </citation>
    <scope>IDENTIFICATION</scope>
</reference>
<protein>
    <submittedName>
        <fullName evidence="4">Fanconi anemia group I protein</fullName>
    </submittedName>
</protein>
<dbReference type="InterPro" id="IPR016024">
    <property type="entry name" value="ARM-type_fold"/>
</dbReference>
<keyword evidence="3" id="KW-1185">Reference proteome</keyword>
<dbReference type="Proteomes" id="UP000038040">
    <property type="component" value="Unplaced"/>
</dbReference>
<dbReference type="AlphaFoldDB" id="A0A158Q3J7"/>